<evidence type="ECO:0000256" key="1">
    <source>
        <dbReference type="SAM" id="Phobius"/>
    </source>
</evidence>
<evidence type="ECO:0000313" key="2">
    <source>
        <dbReference type="EMBL" id="MBA0876106.1"/>
    </source>
</evidence>
<keyword evidence="1" id="KW-0812">Transmembrane</keyword>
<dbReference type="EMBL" id="JABFAF010263718">
    <property type="protein sequence ID" value="MBA0876106.1"/>
    <property type="molecule type" value="Genomic_DNA"/>
</dbReference>
<proteinExistence type="predicted"/>
<sequence length="54" mass="6235">MLECLPRELAMRFFPQMLKLLQSEMVLMKATLGVVLMPKLLSMLFVIAQHPAKF</sequence>
<feature type="transmembrane region" description="Helical" evidence="1">
    <location>
        <begin position="26"/>
        <end position="48"/>
    </location>
</feature>
<keyword evidence="1" id="KW-0472">Membrane</keyword>
<reference evidence="2 3" key="1">
    <citation type="journal article" date="2019" name="Genome Biol. Evol.">
        <title>Insights into the evolution of the New World diploid cottons (Gossypium, subgenus Houzingenia) based on genome sequencing.</title>
        <authorList>
            <person name="Grover C.E."/>
            <person name="Arick M.A. 2nd"/>
            <person name="Thrash A."/>
            <person name="Conover J.L."/>
            <person name="Sanders W.S."/>
            <person name="Peterson D.G."/>
            <person name="Frelichowski J.E."/>
            <person name="Scheffler J.A."/>
            <person name="Scheffler B.E."/>
            <person name="Wendel J.F."/>
        </authorList>
    </citation>
    <scope>NUCLEOTIDE SEQUENCE [LARGE SCALE GENOMIC DNA]</scope>
    <source>
        <strain evidence="2">1</strain>
        <tissue evidence="2">Leaf</tissue>
    </source>
</reference>
<keyword evidence="1" id="KW-1133">Transmembrane helix</keyword>
<gene>
    <name evidence="2" type="ORF">Goshw_016968</name>
</gene>
<comment type="caution">
    <text evidence="2">The sequence shown here is derived from an EMBL/GenBank/DDBJ whole genome shotgun (WGS) entry which is preliminary data.</text>
</comment>
<dbReference type="Proteomes" id="UP000593576">
    <property type="component" value="Unassembled WGS sequence"/>
</dbReference>
<protein>
    <submittedName>
        <fullName evidence="2">Uncharacterized protein</fullName>
    </submittedName>
</protein>
<dbReference type="OrthoDB" id="997868at2759"/>
<name>A0A7J9MZ77_GOSSC</name>
<organism evidence="2 3">
    <name type="scientific">Gossypium schwendimanii</name>
    <name type="common">Cotton</name>
    <dbReference type="NCBI Taxonomy" id="34291"/>
    <lineage>
        <taxon>Eukaryota</taxon>
        <taxon>Viridiplantae</taxon>
        <taxon>Streptophyta</taxon>
        <taxon>Embryophyta</taxon>
        <taxon>Tracheophyta</taxon>
        <taxon>Spermatophyta</taxon>
        <taxon>Magnoliopsida</taxon>
        <taxon>eudicotyledons</taxon>
        <taxon>Gunneridae</taxon>
        <taxon>Pentapetalae</taxon>
        <taxon>rosids</taxon>
        <taxon>malvids</taxon>
        <taxon>Malvales</taxon>
        <taxon>Malvaceae</taxon>
        <taxon>Malvoideae</taxon>
        <taxon>Gossypium</taxon>
    </lineage>
</organism>
<evidence type="ECO:0000313" key="3">
    <source>
        <dbReference type="Proteomes" id="UP000593576"/>
    </source>
</evidence>
<keyword evidence="3" id="KW-1185">Reference proteome</keyword>
<dbReference type="AlphaFoldDB" id="A0A7J9MZ77"/>
<accession>A0A7J9MZ77</accession>